<evidence type="ECO:0000313" key="10">
    <source>
        <dbReference type="Proteomes" id="UP000199561"/>
    </source>
</evidence>
<feature type="domain" description="O-antigen ligase-related" evidence="6">
    <location>
        <begin position="201"/>
        <end position="343"/>
    </location>
</feature>
<reference evidence="9 10" key="1">
    <citation type="submission" date="2016-10" db="EMBL/GenBank/DDBJ databases">
        <authorList>
            <person name="de Groot N.N."/>
        </authorList>
    </citation>
    <scope>NUCLEOTIDE SEQUENCE [LARGE SCALE GENOMIC DNA]</scope>
    <source>
        <strain evidence="9 10">Nm146</strain>
    </source>
</reference>
<protein>
    <submittedName>
        <fullName evidence="9">Probable O-glycosylation ligase, exosortase A-associated</fullName>
    </submittedName>
    <submittedName>
        <fullName evidence="8">Putative O-glycosylation ligase, exosortase A-associated</fullName>
    </submittedName>
</protein>
<keyword evidence="2 5" id="KW-0812">Transmembrane</keyword>
<keyword evidence="9" id="KW-0436">Ligase</keyword>
<comment type="subcellular location">
    <subcellularLocation>
        <location evidence="1">Membrane</location>
        <topology evidence="1">Multi-pass membrane protein</topology>
    </subcellularLocation>
</comment>
<keyword evidence="3 5" id="KW-1133">Transmembrane helix</keyword>
<sequence length="449" mass="50567">MRDLLVATIFFGVLPFVFANPHIGVLLWSWIGYMNPHRLGWGFAYNFPFALIVAVVTLISLVVSRKKLTFFWHPIIGWLIVLNICFLISTIFSLQPDSSWAQWDKVIKIQLFIFITLWVMGDRKKLESLIWVIIASIGFFGVKGGIFTLVSGGANHVLGPEGSFIAGNTEIGLALVIILPLVWYLFLQATHKWVRAGLIASLVLIPIAILGTQSRGALLAIAAIGFFLWMKSSKKLVPLMVILFMIPFIFMFMPQEWHDRMSTISDYEQDASAQGRIQAWTFAYQLALARPLTGGGFESFHKENYERFTPGLVEQGTGNYHDVHSIYFEMLGEQGFLGLVVFLILGFLAWRTASKIMKLTKKSVEHKWAYDLAAMIQVSLVGYAVGGAFLGLAYFDLPYHLIVMLVLTQRILQRELAMNVQNQINEPAYRLTSYSGKRGNGQVQTLRNG</sequence>
<dbReference type="InterPro" id="IPR017528">
    <property type="entry name" value="CHP03097O-antigen_lig-rel"/>
</dbReference>
<dbReference type="Proteomes" id="UP000601736">
    <property type="component" value="Unassembled WGS sequence"/>
</dbReference>
<accession>A0A1I4SMK9</accession>
<feature type="transmembrane region" description="Helical" evidence="5">
    <location>
        <begin position="128"/>
        <end position="151"/>
    </location>
</feature>
<dbReference type="AlphaFoldDB" id="A0A1I4SMK9"/>
<dbReference type="NCBIfam" id="TIGR03097">
    <property type="entry name" value="PEP_O_lig_1"/>
    <property type="match status" value="1"/>
</dbReference>
<dbReference type="EMBL" id="CAJNAP010000010">
    <property type="protein sequence ID" value="CAE6499798.1"/>
    <property type="molecule type" value="Genomic_DNA"/>
</dbReference>
<feature type="transmembrane region" description="Helical" evidence="5">
    <location>
        <begin position="335"/>
        <end position="353"/>
    </location>
</feature>
<reference evidence="8" key="2">
    <citation type="submission" date="2021-02" db="EMBL/GenBank/DDBJ databases">
        <authorList>
            <person name="Han P."/>
        </authorList>
    </citation>
    <scope>NUCLEOTIDE SEQUENCE</scope>
    <source>
        <strain evidence="8">Nitrosomonas nitrosa 18-3D</strain>
    </source>
</reference>
<evidence type="ECO:0000256" key="2">
    <source>
        <dbReference type="ARBA" id="ARBA00022692"/>
    </source>
</evidence>
<name>A0A1I4SMK9_9PROT</name>
<evidence type="ECO:0000313" key="8">
    <source>
        <dbReference type="EMBL" id="CAE6499798.1"/>
    </source>
</evidence>
<dbReference type="InterPro" id="IPR045979">
    <property type="entry name" value="DUF5935"/>
</dbReference>
<dbReference type="STRING" id="52442.SAMN05421880_12529"/>
<feature type="transmembrane region" description="Helical" evidence="5">
    <location>
        <begin position="171"/>
        <end position="187"/>
    </location>
</feature>
<evidence type="ECO:0000259" key="6">
    <source>
        <dbReference type="Pfam" id="PF04932"/>
    </source>
</evidence>
<feature type="transmembrane region" description="Helical" evidence="5">
    <location>
        <begin position="236"/>
        <end position="253"/>
    </location>
</feature>
<dbReference type="RefSeq" id="WP_090670905.1">
    <property type="nucleotide sequence ID" value="NZ_CAJNAP010000010.1"/>
</dbReference>
<feature type="transmembrane region" description="Helical" evidence="5">
    <location>
        <begin position="43"/>
        <end position="63"/>
    </location>
</feature>
<feature type="domain" description="DUF5935" evidence="7">
    <location>
        <begin position="1"/>
        <end position="186"/>
    </location>
</feature>
<evidence type="ECO:0000256" key="4">
    <source>
        <dbReference type="ARBA" id="ARBA00023136"/>
    </source>
</evidence>
<organism evidence="9 10">
    <name type="scientific">Nitrosomonas nitrosa</name>
    <dbReference type="NCBI Taxonomy" id="52442"/>
    <lineage>
        <taxon>Bacteria</taxon>
        <taxon>Pseudomonadati</taxon>
        <taxon>Pseudomonadota</taxon>
        <taxon>Betaproteobacteria</taxon>
        <taxon>Nitrosomonadales</taxon>
        <taxon>Nitrosomonadaceae</taxon>
        <taxon>Nitrosomonas</taxon>
    </lineage>
</organism>
<dbReference type="InterPro" id="IPR051533">
    <property type="entry name" value="WaaL-like"/>
</dbReference>
<evidence type="ECO:0000256" key="1">
    <source>
        <dbReference type="ARBA" id="ARBA00004141"/>
    </source>
</evidence>
<gene>
    <name evidence="8" type="ORF">NMYAN_180032</name>
    <name evidence="9" type="ORF">SAMN05421880_12529</name>
</gene>
<feature type="transmembrane region" description="Helical" evidence="5">
    <location>
        <begin position="106"/>
        <end position="121"/>
    </location>
</feature>
<evidence type="ECO:0000256" key="5">
    <source>
        <dbReference type="SAM" id="Phobius"/>
    </source>
</evidence>
<feature type="transmembrane region" description="Helical" evidence="5">
    <location>
        <begin position="199"/>
        <end position="230"/>
    </location>
</feature>
<dbReference type="Pfam" id="PF19358">
    <property type="entry name" value="DUF5935"/>
    <property type="match status" value="1"/>
</dbReference>
<dbReference type="PANTHER" id="PTHR37422">
    <property type="entry name" value="TEICHURONIC ACID BIOSYNTHESIS PROTEIN TUAE"/>
    <property type="match status" value="1"/>
</dbReference>
<dbReference type="Proteomes" id="UP000199561">
    <property type="component" value="Unassembled WGS sequence"/>
</dbReference>
<dbReference type="PANTHER" id="PTHR37422:SF13">
    <property type="entry name" value="LIPOPOLYSACCHARIDE BIOSYNTHESIS PROTEIN PA4999-RELATED"/>
    <property type="match status" value="1"/>
</dbReference>
<dbReference type="GO" id="GO:0016020">
    <property type="term" value="C:membrane"/>
    <property type="evidence" value="ECO:0007669"/>
    <property type="project" value="UniProtKB-SubCell"/>
</dbReference>
<dbReference type="InterPro" id="IPR007016">
    <property type="entry name" value="O-antigen_ligase-rel_domated"/>
</dbReference>
<feature type="transmembrane region" description="Helical" evidence="5">
    <location>
        <begin position="373"/>
        <end position="395"/>
    </location>
</feature>
<evidence type="ECO:0000256" key="3">
    <source>
        <dbReference type="ARBA" id="ARBA00022989"/>
    </source>
</evidence>
<keyword evidence="10" id="KW-1185">Reference proteome</keyword>
<keyword evidence="4 5" id="KW-0472">Membrane</keyword>
<dbReference type="EMBL" id="FOUF01000025">
    <property type="protein sequence ID" value="SFM65621.1"/>
    <property type="molecule type" value="Genomic_DNA"/>
</dbReference>
<proteinExistence type="predicted"/>
<feature type="transmembrane region" description="Helical" evidence="5">
    <location>
        <begin position="75"/>
        <end position="94"/>
    </location>
</feature>
<evidence type="ECO:0000313" key="9">
    <source>
        <dbReference type="EMBL" id="SFM65621.1"/>
    </source>
</evidence>
<dbReference type="OrthoDB" id="9772644at2"/>
<evidence type="ECO:0000259" key="7">
    <source>
        <dbReference type="Pfam" id="PF19358"/>
    </source>
</evidence>
<dbReference type="GO" id="GO:0016874">
    <property type="term" value="F:ligase activity"/>
    <property type="evidence" value="ECO:0007669"/>
    <property type="project" value="UniProtKB-KW"/>
</dbReference>
<dbReference type="Pfam" id="PF04932">
    <property type="entry name" value="Wzy_C"/>
    <property type="match status" value="1"/>
</dbReference>